<evidence type="ECO:0000256" key="1">
    <source>
        <dbReference type="ARBA" id="ARBA00006767"/>
    </source>
</evidence>
<keyword evidence="5" id="KW-0150">Chloroplast</keyword>
<dbReference type="GO" id="GO:0003735">
    <property type="term" value="F:structural constituent of ribosome"/>
    <property type="evidence" value="ECO:0007669"/>
    <property type="project" value="TreeGrafter"/>
</dbReference>
<keyword evidence="3" id="KW-0687">Ribonucleoprotein</keyword>
<dbReference type="InterPro" id="IPR012340">
    <property type="entry name" value="NA-bd_OB-fold"/>
</dbReference>
<dbReference type="PRINTS" id="PR00681">
    <property type="entry name" value="RIBOSOMALS1"/>
</dbReference>
<gene>
    <name evidence="5" type="primary">rps1</name>
    <name evidence="5" type="ORF">J0158_225</name>
</gene>
<dbReference type="PROSITE" id="PS50126">
    <property type="entry name" value="S1"/>
    <property type="match status" value="2"/>
</dbReference>
<feature type="domain" description="S1 motif" evidence="4">
    <location>
        <begin position="22"/>
        <end position="91"/>
    </location>
</feature>
<dbReference type="RefSeq" id="YP_009314206.1">
    <property type="nucleotide sequence ID" value="NC_031660.1"/>
</dbReference>
<accession>A0A1G4NUW1</accession>
<dbReference type="InterPro" id="IPR050437">
    <property type="entry name" value="Ribos_protein_bS1-like"/>
</dbReference>
<dbReference type="GO" id="GO:1990904">
    <property type="term" value="C:ribonucleoprotein complex"/>
    <property type="evidence" value="ECO:0007669"/>
    <property type="project" value="UniProtKB-KW"/>
</dbReference>
<organism evidence="5">
    <name type="scientific">Izziella formosana</name>
    <dbReference type="NCBI Taxonomy" id="1653389"/>
    <lineage>
        <taxon>Eukaryota</taxon>
        <taxon>Rhodophyta</taxon>
        <taxon>Florideophyceae</taxon>
        <taxon>Nemaliophycidae</taxon>
        <taxon>Nemaliales</taxon>
        <taxon>Liagoraceae</taxon>
        <taxon>Izziella</taxon>
    </lineage>
</organism>
<dbReference type="EMBL" id="LT622868">
    <property type="protein sequence ID" value="SCW22460.1"/>
    <property type="molecule type" value="Genomic_DNA"/>
</dbReference>
<evidence type="ECO:0000259" key="4">
    <source>
        <dbReference type="PROSITE" id="PS50126"/>
    </source>
</evidence>
<protein>
    <submittedName>
        <fullName evidence="5">Ribosomal protein S1</fullName>
    </submittedName>
</protein>
<dbReference type="SMART" id="SM00316">
    <property type="entry name" value="S1"/>
    <property type="match status" value="3"/>
</dbReference>
<comment type="similarity">
    <text evidence="1">Belongs to the bacterial ribosomal protein bS1 family.</text>
</comment>
<dbReference type="SUPFAM" id="SSF50249">
    <property type="entry name" value="Nucleic acid-binding proteins"/>
    <property type="match status" value="3"/>
</dbReference>
<evidence type="ECO:0000256" key="3">
    <source>
        <dbReference type="ARBA" id="ARBA00023274"/>
    </source>
</evidence>
<proteinExistence type="inferred from homology"/>
<evidence type="ECO:0000256" key="2">
    <source>
        <dbReference type="ARBA" id="ARBA00022980"/>
    </source>
</evidence>
<dbReference type="GO" id="GO:0006412">
    <property type="term" value="P:translation"/>
    <property type="evidence" value="ECO:0007669"/>
    <property type="project" value="TreeGrafter"/>
</dbReference>
<name>A0A1G4NUW1_9FLOR</name>
<dbReference type="PANTHER" id="PTHR10724">
    <property type="entry name" value="30S RIBOSOMAL PROTEIN S1"/>
    <property type="match status" value="1"/>
</dbReference>
<keyword evidence="5" id="KW-0934">Plastid</keyword>
<reference evidence="5" key="2">
    <citation type="submission" date="2016-10" db="EMBL/GenBank/DDBJ databases">
        <authorList>
            <person name="de Groot N.N."/>
        </authorList>
    </citation>
    <scope>NUCLEOTIDE SEQUENCE</scope>
    <source>
        <strain evidence="5">J.0158</strain>
    </source>
</reference>
<reference evidence="5" key="1">
    <citation type="submission" date="2016-10" db="EMBL/GenBank/DDBJ databases">
        <title>Chloroplast genomes as a tool to resolve red algal phylogenies: a case study in the Nemaliales.</title>
        <authorList>
            <person name="Costa J.F."/>
            <person name="Lin S.M."/>
            <person name="Macaya E.C."/>
            <person name="Fernandez-Garcia C."/>
            <person name="Verbruggen H."/>
        </authorList>
    </citation>
    <scope>NUCLEOTIDE SEQUENCE</scope>
    <source>
        <strain evidence="5">J.0158</strain>
    </source>
</reference>
<dbReference type="PANTHER" id="PTHR10724:SF7">
    <property type="entry name" value="SMALL RIBOSOMAL SUBUNIT PROTEIN BS1C"/>
    <property type="match status" value="1"/>
</dbReference>
<dbReference type="GO" id="GO:0003729">
    <property type="term" value="F:mRNA binding"/>
    <property type="evidence" value="ECO:0007669"/>
    <property type="project" value="TreeGrafter"/>
</dbReference>
<evidence type="ECO:0000313" key="5">
    <source>
        <dbReference type="EMBL" id="SCW22460.1"/>
    </source>
</evidence>
<dbReference type="InterPro" id="IPR035104">
    <property type="entry name" value="Ribosomal_protein_S1-like"/>
</dbReference>
<dbReference type="Pfam" id="PF00575">
    <property type="entry name" value="S1"/>
    <property type="match status" value="2"/>
</dbReference>
<sequence length="256" mass="29499">MSFTHKKFAQMLNKYHYHFHPGDIVVGTIFSQEKTGYLVDIGNHTAGYLPTEEISLTEKNKYTHRLKLHDTQEFFILANNLESRQLVLSIRRLAYIRSWERLKQIKQEDIPIQAYVKGINRGGALVEIENIQGFIPNSHLLYDASKADLLYKYKSCKVLIADEQHNKLICSIRCAKISQIMEEIKVGSILDATVTEVTKFGIFFNIYNIPALLHKSELPDTELEQLEYKFPKGTIWMIKIIHLDSKQGRISVSLAS</sequence>
<dbReference type="InterPro" id="IPR003029">
    <property type="entry name" value="S1_domain"/>
</dbReference>
<dbReference type="AlphaFoldDB" id="A0A1G4NUW1"/>
<feature type="domain" description="S1 motif" evidence="4">
    <location>
        <begin position="187"/>
        <end position="255"/>
    </location>
</feature>
<dbReference type="Gene3D" id="2.40.50.140">
    <property type="entry name" value="Nucleic acid-binding proteins"/>
    <property type="match status" value="3"/>
</dbReference>
<dbReference type="GeneID" id="30000672"/>
<geneLocation type="chloroplast" evidence="5"/>
<keyword evidence="2 5" id="KW-0689">Ribosomal protein</keyword>
<dbReference type="GO" id="GO:0005840">
    <property type="term" value="C:ribosome"/>
    <property type="evidence" value="ECO:0007669"/>
    <property type="project" value="UniProtKB-KW"/>
</dbReference>